<accession>A0ABY4SBP3</accession>
<keyword evidence="1" id="KW-1133">Transmembrane helix</keyword>
<reference evidence="3" key="1">
    <citation type="submission" date="2022-05" db="EMBL/GenBank/DDBJ databases">
        <title>An RpoN-dependent PEP-CTERM gene is involved in floc formation of an Aquincola tertiaricarbonis strain.</title>
        <authorList>
            <person name="Qiu D."/>
            <person name="Xia M."/>
        </authorList>
    </citation>
    <scope>NUCLEOTIDE SEQUENCE</scope>
    <source>
        <strain evidence="3">RN12</strain>
    </source>
</reference>
<feature type="transmembrane region" description="Helical" evidence="1">
    <location>
        <begin position="139"/>
        <end position="158"/>
    </location>
</feature>
<evidence type="ECO:0000256" key="1">
    <source>
        <dbReference type="SAM" id="Phobius"/>
    </source>
</evidence>
<dbReference type="RefSeq" id="WP_250196875.1">
    <property type="nucleotide sequence ID" value="NZ_CP097636.1"/>
</dbReference>
<evidence type="ECO:0000259" key="2">
    <source>
        <dbReference type="Pfam" id="PF07331"/>
    </source>
</evidence>
<dbReference type="Pfam" id="PF07331">
    <property type="entry name" value="TctB"/>
    <property type="match status" value="1"/>
</dbReference>
<feature type="transmembrane region" description="Helical" evidence="1">
    <location>
        <begin position="94"/>
        <end position="119"/>
    </location>
</feature>
<dbReference type="Proteomes" id="UP001056201">
    <property type="component" value="Chromosome 2"/>
</dbReference>
<keyword evidence="4" id="KW-1185">Reference proteome</keyword>
<sequence>MQRSQTLVAVGTLAVAGLLAAGARDISSEAGYAGIGPNFVPWVVAAALAVCGLWLLWEALTGGFRNMEDDGPAPEVEGDGKPCWIGFAAVSAGILLNAALITTLGFILSCALCFVLATRGYRASQGHPDLRPATLVRDLLVGLVIAAPVYWLFTKLLAINLPGLTASGWI</sequence>
<feature type="transmembrane region" description="Helical" evidence="1">
    <location>
        <begin position="39"/>
        <end position="57"/>
    </location>
</feature>
<feature type="domain" description="DUF1468" evidence="2">
    <location>
        <begin position="8"/>
        <end position="162"/>
    </location>
</feature>
<dbReference type="EMBL" id="CP097636">
    <property type="protein sequence ID" value="URI08654.1"/>
    <property type="molecule type" value="Genomic_DNA"/>
</dbReference>
<proteinExistence type="predicted"/>
<evidence type="ECO:0000313" key="3">
    <source>
        <dbReference type="EMBL" id="URI08654.1"/>
    </source>
</evidence>
<keyword evidence="1" id="KW-0472">Membrane</keyword>
<keyword evidence="1" id="KW-0812">Transmembrane</keyword>
<gene>
    <name evidence="3" type="ORF">MW290_24040</name>
</gene>
<protein>
    <submittedName>
        <fullName evidence="3">Tripartite tricarboxylate transporter TctB family protein</fullName>
    </submittedName>
</protein>
<name>A0ABY4SBP3_AQUTE</name>
<organism evidence="3 4">
    <name type="scientific">Aquincola tertiaricarbonis</name>
    <dbReference type="NCBI Taxonomy" id="391953"/>
    <lineage>
        <taxon>Bacteria</taxon>
        <taxon>Pseudomonadati</taxon>
        <taxon>Pseudomonadota</taxon>
        <taxon>Betaproteobacteria</taxon>
        <taxon>Burkholderiales</taxon>
        <taxon>Sphaerotilaceae</taxon>
        <taxon>Aquincola</taxon>
    </lineage>
</organism>
<evidence type="ECO:0000313" key="4">
    <source>
        <dbReference type="Proteomes" id="UP001056201"/>
    </source>
</evidence>
<dbReference type="InterPro" id="IPR009936">
    <property type="entry name" value="DUF1468"/>
</dbReference>